<feature type="region of interest" description="Disordered" evidence="1">
    <location>
        <begin position="122"/>
        <end position="151"/>
    </location>
</feature>
<feature type="region of interest" description="Disordered" evidence="1">
    <location>
        <begin position="355"/>
        <end position="384"/>
    </location>
</feature>
<sequence length="503" mass="56380">MSQMNPIGAGLANAAMNIPPEHPEMHRRRLNRNRRYGSNDYERFDHLAQSHASLGSAKFGKVRVDCRFLFTKSKWGVMGKQETPAGIVYLDLTFHEPKGCRLHSATVTVTLDESHKELAMVHRRSSSDTVFPPRPPVQMTDRYGPKGFVGPDKSVQKKRQIQFNPNIQAAGFGGSLANVSDESTFTSSNRWKFSTHLIPGEERDWNYEAIQWELSENDIERESAHSDVVHTAFAFHHGNQPFFMKVDVDGHLKGMRGMLRNKLSHFKASSKLDDSTAVTLINFGENHVFTKALDFPAKNLHFEMEQANLLATPMVIPDPQPVTFEATKTNVPTSNHIEDTSFSDNVSVTSTLVNDLPRPQIESESRPSRPWSAPQSIEEATAESKSIAPVLADLAKIIDSSIFPTNKQGPRRTQQQNRKVHTPARTATFQQDQEDKAQVNGSARNQSKALRNPVHVRHESTVPGMLVLMQLLMVLRNFFSRMLVDIDTATEAESKGKLHGANE</sequence>
<dbReference type="EMBL" id="KN714677">
    <property type="protein sequence ID" value="KUI54941.1"/>
    <property type="molecule type" value="Genomic_DNA"/>
</dbReference>
<name>A0A194UTJ2_CYTMA</name>
<protein>
    <submittedName>
        <fullName evidence="2">Uncharacterized protein</fullName>
    </submittedName>
</protein>
<feature type="compositionally biased region" description="Polar residues" evidence="1">
    <location>
        <begin position="402"/>
        <end position="417"/>
    </location>
</feature>
<proteinExistence type="predicted"/>
<evidence type="ECO:0000256" key="1">
    <source>
        <dbReference type="SAM" id="MobiDB-lite"/>
    </source>
</evidence>
<feature type="region of interest" description="Disordered" evidence="1">
    <location>
        <begin position="402"/>
        <end position="456"/>
    </location>
</feature>
<feature type="compositionally biased region" description="Polar residues" evidence="1">
    <location>
        <begin position="439"/>
        <end position="449"/>
    </location>
</feature>
<feature type="region of interest" description="Disordered" evidence="1">
    <location>
        <begin position="1"/>
        <end position="27"/>
    </location>
</feature>
<reference evidence="3" key="1">
    <citation type="submission" date="2014-12" db="EMBL/GenBank/DDBJ databases">
        <title>Genome Sequence of Valsa Canker Pathogens Uncovers a Specific Adaption of Colonization on Woody Bark.</title>
        <authorList>
            <person name="Yin Z."/>
            <person name="Liu H."/>
            <person name="Gao X."/>
            <person name="Li Z."/>
            <person name="Song N."/>
            <person name="Ke X."/>
            <person name="Dai Q."/>
            <person name="Wu Y."/>
            <person name="Sun Y."/>
            <person name="Xu J.-R."/>
            <person name="Kang Z.K."/>
            <person name="Wang L."/>
            <person name="Huang L."/>
        </authorList>
    </citation>
    <scope>NUCLEOTIDE SEQUENCE [LARGE SCALE GENOMIC DNA]</scope>
    <source>
        <strain evidence="3">SXYL134</strain>
    </source>
</reference>
<dbReference type="AlphaFoldDB" id="A0A194UTJ2"/>
<keyword evidence="3" id="KW-1185">Reference proteome</keyword>
<dbReference type="STRING" id="694573.A0A194UTJ2"/>
<accession>A0A194UTJ2</accession>
<organism evidence="2 3">
    <name type="scientific">Cytospora mali</name>
    <name type="common">Apple Valsa canker fungus</name>
    <name type="synonym">Valsa mali</name>
    <dbReference type="NCBI Taxonomy" id="578113"/>
    <lineage>
        <taxon>Eukaryota</taxon>
        <taxon>Fungi</taxon>
        <taxon>Dikarya</taxon>
        <taxon>Ascomycota</taxon>
        <taxon>Pezizomycotina</taxon>
        <taxon>Sordariomycetes</taxon>
        <taxon>Sordariomycetidae</taxon>
        <taxon>Diaporthales</taxon>
        <taxon>Cytosporaceae</taxon>
        <taxon>Cytospora</taxon>
    </lineage>
</organism>
<dbReference type="Proteomes" id="UP000078576">
    <property type="component" value="Unassembled WGS sequence"/>
</dbReference>
<evidence type="ECO:0000313" key="2">
    <source>
        <dbReference type="EMBL" id="KUI54941.1"/>
    </source>
</evidence>
<dbReference type="OrthoDB" id="3922785at2759"/>
<gene>
    <name evidence="2" type="ORF">VP1G_02407</name>
</gene>
<evidence type="ECO:0000313" key="3">
    <source>
        <dbReference type="Proteomes" id="UP000078576"/>
    </source>
</evidence>